<feature type="domain" description="Beta/gamma crystallin 'Greek key'" evidence="5">
    <location>
        <begin position="367"/>
        <end position="405"/>
    </location>
</feature>
<comment type="caution">
    <text evidence="6">The sequence shown here is derived from an EMBL/GenBank/DDBJ whole genome shotgun (WGS) entry which is preliminary data.</text>
</comment>
<dbReference type="PROSITE" id="PS50915">
    <property type="entry name" value="CRYSTALLIN_BETA_GAMMA"/>
    <property type="match status" value="14"/>
</dbReference>
<evidence type="ECO:0000256" key="1">
    <source>
        <dbReference type="ARBA" id="ARBA00003689"/>
    </source>
</evidence>
<feature type="domain" description="Beta/gamma crystallin 'Greek key'" evidence="5">
    <location>
        <begin position="2"/>
        <end position="40"/>
    </location>
</feature>
<feature type="domain" description="Beta/gamma crystallin 'Greek key'" evidence="5">
    <location>
        <begin position="167"/>
        <end position="203"/>
    </location>
</feature>
<feature type="domain" description="Beta/gamma crystallin 'Greek key'" evidence="5">
    <location>
        <begin position="75"/>
        <end position="120"/>
    </location>
</feature>
<feature type="domain" description="Beta/gamma crystallin 'Greek key'" evidence="5">
    <location>
        <begin position="604"/>
        <end position="644"/>
    </location>
</feature>
<feature type="domain" description="Beta/gamma crystallin 'Greek key'" evidence="5">
    <location>
        <begin position="199"/>
        <end position="237"/>
    </location>
</feature>
<dbReference type="InterPro" id="IPR001064">
    <property type="entry name" value="Beta/gamma_crystallin"/>
</dbReference>
<dbReference type="PANTHER" id="PTHR11818:SF119">
    <property type="entry name" value="GAMMA-CRYSTALLIN D"/>
    <property type="match status" value="1"/>
</dbReference>
<evidence type="ECO:0000313" key="6">
    <source>
        <dbReference type="EMBL" id="KPP72236.1"/>
    </source>
</evidence>
<proteinExistence type="inferred from homology"/>
<dbReference type="GO" id="GO:0007601">
    <property type="term" value="P:visual perception"/>
    <property type="evidence" value="ECO:0007669"/>
    <property type="project" value="TreeGrafter"/>
</dbReference>
<organism evidence="6 7">
    <name type="scientific">Scleropages formosus</name>
    <name type="common">Asian bonytongue</name>
    <name type="synonym">Osteoglossum formosum</name>
    <dbReference type="NCBI Taxonomy" id="113540"/>
    <lineage>
        <taxon>Eukaryota</taxon>
        <taxon>Metazoa</taxon>
        <taxon>Chordata</taxon>
        <taxon>Craniata</taxon>
        <taxon>Vertebrata</taxon>
        <taxon>Euteleostomi</taxon>
        <taxon>Actinopterygii</taxon>
        <taxon>Neopterygii</taxon>
        <taxon>Teleostei</taxon>
        <taxon>Osteoglossocephala</taxon>
        <taxon>Osteoglossomorpha</taxon>
        <taxon>Osteoglossiformes</taxon>
        <taxon>Osteoglossidae</taxon>
        <taxon>Scleropages</taxon>
    </lineage>
</organism>
<accession>A0A0P7X5U0</accession>
<feature type="domain" description="Beta/gamma crystallin 'Greek key'" evidence="5">
    <location>
        <begin position="36"/>
        <end position="74"/>
    </location>
</feature>
<name>A0A0P7X5U0_SCLFO</name>
<evidence type="ECO:0000313" key="7">
    <source>
        <dbReference type="Proteomes" id="UP000034805"/>
    </source>
</evidence>
<dbReference type="Proteomes" id="UP000034805">
    <property type="component" value="Unassembled WGS sequence"/>
</dbReference>
<sequence length="690" mass="82780">MGRIIFYEDRNFQGRSYETSSDCVDLSSYLSRCSSIRIIFYEDRNFQGRSYETSSDCVDLSSYLSRCSSIRVESGCFMVYERPNFMGHQFFLRQGEYPDYQYLMSMGMMGESVRSCRVIPMHRGTFRMRIYERENFGGQMTELTDDCESIQDRFRMSDCQSCQVIEGPWLMYEQPHYRGRQMLMMPGEYRSFREMGMRMRIIFYEDRNFQGRSYETSSDCVDLTSYLSRCHSCRVESGCFMVYDRSNYMGNQYFVRRGEYSDYSRMTGFSDCIRSCRTIPMHRGPFRMKIYERENFGGQMHELMEDCDSIQDRFRMSDCQSCNVMDGHWLLYEQPHYRGRMMYLRPGEYKSFRDMGMGSMRFSSIRRIIIFYEDRDFQGHSYETSSDCDDLTSFLNRCSSCRVESGCFMVYDRSNYMGNQYFLRRGDYSDYSCMTGFSDCIRSCRTIPMHRGSFKIRIYERENFGGQMHELMEDCESIQDRFHMSDCQSCHVMDGHWLLYEQPQYRGRMMYLRPGEYRSFRDMDRNFQGRSYECSSDCADLHSHFSRCNSIQVESGCWMVYERPNFMGYQYFLQRGEYPDYQRWMGFNDCVRSCRIIPQHQGSHRIRIYERSDFGGQMMELTDDCPSLYDRFHYNDIHSCNVMDGYWLLYEHPNYKGKQYLLKPGEYRQYNDWGGLSSRIGSIRRITHAN</sequence>
<evidence type="ECO:0000256" key="4">
    <source>
        <dbReference type="ARBA" id="ARBA00022737"/>
    </source>
</evidence>
<evidence type="ECO:0000256" key="2">
    <source>
        <dbReference type="ARBA" id="ARBA00009646"/>
    </source>
</evidence>
<feature type="domain" description="Beta/gamma crystallin 'Greek key'" evidence="5">
    <location>
        <begin position="406"/>
        <end position="448"/>
    </location>
</feature>
<feature type="domain" description="Beta/gamma crystallin 'Greek key'" evidence="5">
    <location>
        <begin position="645"/>
        <end position="687"/>
    </location>
</feature>
<feature type="domain" description="Beta/gamma crystallin 'Greek key'" evidence="5">
    <location>
        <begin position="495"/>
        <end position="555"/>
    </location>
</feature>
<dbReference type="AlphaFoldDB" id="A0A0P7X5U0"/>
<protein>
    <recommendedName>
        <fullName evidence="5">Beta/gamma crystallin 'Greek key' domain-containing protein</fullName>
    </recommendedName>
</protein>
<dbReference type="SMART" id="SM00247">
    <property type="entry name" value="XTALbg"/>
    <property type="match status" value="8"/>
</dbReference>
<dbReference type="FunFam" id="2.60.20.10:FF:000003">
    <property type="entry name" value="Crystallin gamma S"/>
    <property type="match status" value="4"/>
</dbReference>
<dbReference type="Pfam" id="PF00030">
    <property type="entry name" value="Crystall"/>
    <property type="match status" value="8"/>
</dbReference>
<dbReference type="GO" id="GO:0002088">
    <property type="term" value="P:lens development in camera-type eye"/>
    <property type="evidence" value="ECO:0007669"/>
    <property type="project" value="TreeGrafter"/>
</dbReference>
<dbReference type="PANTHER" id="PTHR11818">
    <property type="entry name" value="BETA/GAMMA CRYSTALLIN"/>
    <property type="match status" value="1"/>
</dbReference>
<reference evidence="6 7" key="1">
    <citation type="submission" date="2015-08" db="EMBL/GenBank/DDBJ databases">
        <title>The genome of the Asian arowana (Scleropages formosus).</title>
        <authorList>
            <person name="Tan M.H."/>
            <person name="Gan H.M."/>
            <person name="Croft L.J."/>
            <person name="Austin C.M."/>
        </authorList>
    </citation>
    <scope>NUCLEOTIDE SEQUENCE [LARGE SCALE GENOMIC DNA]</scope>
    <source>
        <strain evidence="6">Aro1</strain>
    </source>
</reference>
<dbReference type="GO" id="GO:0005212">
    <property type="term" value="F:structural constituent of eye lens"/>
    <property type="evidence" value="ECO:0007669"/>
    <property type="project" value="UniProtKB-KW"/>
</dbReference>
<evidence type="ECO:0000259" key="5">
    <source>
        <dbReference type="PROSITE" id="PS50915"/>
    </source>
</evidence>
<gene>
    <name evidence="6" type="ORF">Z043_108786</name>
</gene>
<dbReference type="InterPro" id="IPR050252">
    <property type="entry name" value="Beta/Gamma-Crystallin"/>
</dbReference>
<comment type="similarity">
    <text evidence="2">Belongs to the beta/gamma-crystallin family.</text>
</comment>
<dbReference type="SUPFAM" id="SSF49695">
    <property type="entry name" value="gamma-Crystallin-like"/>
    <property type="match status" value="5"/>
</dbReference>
<keyword evidence="4" id="KW-0677">Repeat</keyword>
<dbReference type="PRINTS" id="PR01367">
    <property type="entry name" value="BGCRYSTALLIN"/>
</dbReference>
<feature type="domain" description="Beta/gamma crystallin 'Greek key'" evidence="5">
    <location>
        <begin position="556"/>
        <end position="598"/>
    </location>
</feature>
<feature type="domain" description="Beta/gamma crystallin 'Greek key'" evidence="5">
    <location>
        <begin position="238"/>
        <end position="280"/>
    </location>
</feature>
<dbReference type="FunFam" id="2.60.20.10:FF:000001">
    <property type="entry name" value="Crystallin gamma S"/>
    <property type="match status" value="4"/>
</dbReference>
<feature type="domain" description="Beta/gamma crystallin 'Greek key'" evidence="5">
    <location>
        <begin position="126"/>
        <end position="166"/>
    </location>
</feature>
<dbReference type="STRING" id="113540.ENSSFOP00015034138"/>
<dbReference type="InterPro" id="IPR011024">
    <property type="entry name" value="G_crystallin-like"/>
</dbReference>
<feature type="domain" description="Beta/gamma crystallin 'Greek key'" evidence="5">
    <location>
        <begin position="327"/>
        <end position="369"/>
    </location>
</feature>
<comment type="function">
    <text evidence="1">Crystallins are the dominant structural components of the vertebrate eye lens.</text>
</comment>
<dbReference type="EMBL" id="JARO02002634">
    <property type="protein sequence ID" value="KPP72236.1"/>
    <property type="molecule type" value="Genomic_DNA"/>
</dbReference>
<keyword evidence="3" id="KW-0273">Eye lens protein</keyword>
<dbReference type="Gene3D" id="2.60.20.10">
    <property type="entry name" value="Crystallins"/>
    <property type="match status" value="9"/>
</dbReference>
<evidence type="ECO:0000256" key="3">
    <source>
        <dbReference type="ARBA" id="ARBA00022613"/>
    </source>
</evidence>